<comment type="pathway">
    <text evidence="2">Cofactor biosynthesis; ubiquinone biosynthesis.</text>
</comment>
<evidence type="ECO:0000313" key="9">
    <source>
        <dbReference type="EMBL" id="SEP14630.1"/>
    </source>
</evidence>
<evidence type="ECO:0000256" key="7">
    <source>
        <dbReference type="ARBA" id="ARBA00023033"/>
    </source>
</evidence>
<dbReference type="PANTHER" id="PTHR43876:SF10">
    <property type="entry name" value="3-DEMETHOXYUBIQUINOL 3-HYDROXYLASE"/>
    <property type="match status" value="1"/>
</dbReference>
<dbReference type="InterPro" id="IPR002938">
    <property type="entry name" value="FAD-bd"/>
</dbReference>
<dbReference type="Gene3D" id="3.50.50.60">
    <property type="entry name" value="FAD/NAD(P)-binding domain"/>
    <property type="match status" value="2"/>
</dbReference>
<evidence type="ECO:0000256" key="3">
    <source>
        <dbReference type="ARBA" id="ARBA00005349"/>
    </source>
</evidence>
<reference evidence="9 10" key="1">
    <citation type="submission" date="2016-10" db="EMBL/GenBank/DDBJ databases">
        <authorList>
            <person name="de Groot N.N."/>
        </authorList>
    </citation>
    <scope>NUCLEOTIDE SEQUENCE [LARGE SCALE GENOMIC DNA]</scope>
    <source>
        <strain evidence="9 10">CGMCC 1.6291</strain>
    </source>
</reference>
<evidence type="ECO:0000256" key="2">
    <source>
        <dbReference type="ARBA" id="ARBA00004749"/>
    </source>
</evidence>
<organism evidence="9 10">
    <name type="scientific">Aquisalimonas asiatica</name>
    <dbReference type="NCBI Taxonomy" id="406100"/>
    <lineage>
        <taxon>Bacteria</taxon>
        <taxon>Pseudomonadati</taxon>
        <taxon>Pseudomonadota</taxon>
        <taxon>Gammaproteobacteria</taxon>
        <taxon>Chromatiales</taxon>
        <taxon>Ectothiorhodospiraceae</taxon>
        <taxon>Aquisalimonas</taxon>
    </lineage>
</organism>
<dbReference type="Proteomes" id="UP000199657">
    <property type="component" value="Unassembled WGS sequence"/>
</dbReference>
<proteinExistence type="inferred from homology"/>
<dbReference type="PANTHER" id="PTHR43876">
    <property type="entry name" value="UBIQUINONE BIOSYNTHESIS MONOOXYGENASE COQ6, MITOCHONDRIAL"/>
    <property type="match status" value="1"/>
</dbReference>
<keyword evidence="7" id="KW-0503">Monooxygenase</keyword>
<dbReference type="InterPro" id="IPR010971">
    <property type="entry name" value="UbiH/COQ6"/>
</dbReference>
<dbReference type="GO" id="GO:0071949">
    <property type="term" value="F:FAD binding"/>
    <property type="evidence" value="ECO:0007669"/>
    <property type="project" value="InterPro"/>
</dbReference>
<gene>
    <name evidence="9" type="ORF">SAMN04488052_11265</name>
</gene>
<dbReference type="AlphaFoldDB" id="A0A1H8VH62"/>
<accession>A0A1H8VH62</accession>
<evidence type="ECO:0000313" key="10">
    <source>
        <dbReference type="Proteomes" id="UP000199657"/>
    </source>
</evidence>
<dbReference type="GO" id="GO:0008682">
    <property type="term" value="F:3-demethoxyubiquinol 3-hydroxylase activity"/>
    <property type="evidence" value="ECO:0007669"/>
    <property type="project" value="TreeGrafter"/>
</dbReference>
<dbReference type="OrthoDB" id="9769565at2"/>
<feature type="domain" description="FAD-binding" evidence="8">
    <location>
        <begin position="4"/>
        <end position="344"/>
    </location>
</feature>
<protein>
    <submittedName>
        <fullName evidence="9">2-octaprenyl-3-methyl-6-methoxy-1,4-benzoquinol hydroxylase</fullName>
    </submittedName>
</protein>
<dbReference type="UniPathway" id="UPA00232"/>
<keyword evidence="4" id="KW-0285">Flavoprotein</keyword>
<evidence type="ECO:0000256" key="1">
    <source>
        <dbReference type="ARBA" id="ARBA00001974"/>
    </source>
</evidence>
<dbReference type="InterPro" id="IPR036188">
    <property type="entry name" value="FAD/NAD-bd_sf"/>
</dbReference>
<evidence type="ECO:0000256" key="4">
    <source>
        <dbReference type="ARBA" id="ARBA00022630"/>
    </source>
</evidence>
<keyword evidence="6" id="KW-0560">Oxidoreductase</keyword>
<keyword evidence="10" id="KW-1185">Reference proteome</keyword>
<dbReference type="NCBIfam" id="TIGR01988">
    <property type="entry name" value="Ubi-OHases"/>
    <property type="match status" value="1"/>
</dbReference>
<evidence type="ECO:0000259" key="8">
    <source>
        <dbReference type="Pfam" id="PF01494"/>
    </source>
</evidence>
<dbReference type="Pfam" id="PF01494">
    <property type="entry name" value="FAD_binding_3"/>
    <property type="match status" value="1"/>
</dbReference>
<name>A0A1H8VH62_9GAMM</name>
<dbReference type="PRINTS" id="PR00420">
    <property type="entry name" value="RNGMNOXGNASE"/>
</dbReference>
<comment type="cofactor">
    <cofactor evidence="1">
        <name>FAD</name>
        <dbReference type="ChEBI" id="CHEBI:57692"/>
    </cofactor>
</comment>
<comment type="similarity">
    <text evidence="3">Belongs to the UbiH/COQ6 family.</text>
</comment>
<dbReference type="STRING" id="406100.SAMN04488052_11265"/>
<dbReference type="InterPro" id="IPR051205">
    <property type="entry name" value="UbiH/COQ6_monooxygenase"/>
</dbReference>
<dbReference type="EMBL" id="FOEG01000012">
    <property type="protein sequence ID" value="SEP14630.1"/>
    <property type="molecule type" value="Genomic_DNA"/>
</dbReference>
<keyword evidence="5" id="KW-0274">FAD</keyword>
<dbReference type="GO" id="GO:0006744">
    <property type="term" value="P:ubiquinone biosynthetic process"/>
    <property type="evidence" value="ECO:0007669"/>
    <property type="project" value="UniProtKB-UniPathway"/>
</dbReference>
<evidence type="ECO:0000256" key="5">
    <source>
        <dbReference type="ARBA" id="ARBA00022827"/>
    </source>
</evidence>
<sequence length="395" mass="42727">MTDDADVIIIGGGMVGATLAGLLARDGIAVTVVESQPAPHMDAQAPLDLRVSSVNIANAELFKRIGAWEHMTNVRVCPFRRLRVWDQGGGETRFDARETGHDWFGWFVENSVIQAGLYQALADLPGVRWLAPETPERISSDGDAVTVRLASGTTLRGGLLVGADGARSMVREHAGIAVHHTDYDQRALIINVATELPQQDETWQRFTPDGPQAFLPLTGNRASLVWYGPPESIRILESLDDDMLAQEIVDTFPEDLGGITAVLGRASFPIRRQHAACYTASRLALVGDAAHAIHPLVGQGLNLGLQGVETLAEVITAAHGSGRDPGTAAVLADYERRHRARALTMMVATDAFHRLFTREPGMLTRIGNGVLRLANKAPTGRKQVMRHAMGLPLWG</sequence>
<evidence type="ECO:0000256" key="6">
    <source>
        <dbReference type="ARBA" id="ARBA00023002"/>
    </source>
</evidence>
<dbReference type="SUPFAM" id="SSF51905">
    <property type="entry name" value="FAD/NAD(P)-binding domain"/>
    <property type="match status" value="1"/>
</dbReference>
<dbReference type="RefSeq" id="WP_091646072.1">
    <property type="nucleotide sequence ID" value="NZ_FOEG01000012.1"/>
</dbReference>